<dbReference type="Gene3D" id="2.40.30.40">
    <property type="entry name" value="Peptidase M42, domain 2"/>
    <property type="match status" value="1"/>
</dbReference>
<feature type="binding site" evidence="8">
    <location>
        <position position="177"/>
    </location>
    <ligand>
        <name>Zn(2+)</name>
        <dbReference type="ChEBI" id="CHEBI:29105"/>
        <label>1</label>
    </ligand>
</feature>
<dbReference type="GO" id="GO:0046872">
    <property type="term" value="F:metal ion binding"/>
    <property type="evidence" value="ECO:0007669"/>
    <property type="project" value="UniProtKB-UniRule"/>
</dbReference>
<sequence>MDYAPDLAFLERLLLATGPSGFEEEAAQVFLEKASTFAETERDRHGNVYARLNPGQRPKVLLMGHLDEIGVIVSHVEEKGFLRLRPLGGWDPQVLVGQRLRFLGKKGPVLGVVGRKAIHVLKEEERKKAVEMAELFADIGAESREEALAYLEVGAVGVLDQAPEWLLGKRLVSKALDNRLGAFVVLEALRLLKDQAPCEVVAVGTAQEEIGAYGARTAAFREAPDLALVVDVHHDSTTPGMEKGLVGEAELGKGVVLDVGPFVDKEVLRGLKAAAEREGIPYVLHAHGSYSGTDADEVAKVREGIPTGIVSIPLRYMHSPVEMVDFRDVERAVRLLAAFVKGV</sequence>
<dbReference type="InterPro" id="IPR023367">
    <property type="entry name" value="Peptidase_M42_dom2"/>
</dbReference>
<feature type="active site" description="Proton acceptor" evidence="7">
    <location>
        <position position="208"/>
    </location>
</feature>
<evidence type="ECO:0000256" key="3">
    <source>
        <dbReference type="ARBA" id="ARBA00022670"/>
    </source>
</evidence>
<comment type="cofactor">
    <cofactor evidence="8">
        <name>a divalent metal cation</name>
        <dbReference type="ChEBI" id="CHEBI:60240"/>
    </cofactor>
    <text evidence="8">Binds 2 divalent metal cations per subunit.</text>
</comment>
<dbReference type="EMBL" id="LHCI01000106">
    <property type="protein sequence ID" value="KOX89633.1"/>
    <property type="molecule type" value="Genomic_DNA"/>
</dbReference>
<dbReference type="InterPro" id="IPR008007">
    <property type="entry name" value="Peptidase_M42"/>
</dbReference>
<keyword evidence="2 9" id="KW-0031">Aminopeptidase</keyword>
<evidence type="ECO:0000256" key="5">
    <source>
        <dbReference type="ARBA" id="ARBA00022801"/>
    </source>
</evidence>
<keyword evidence="5 9" id="KW-0378">Hydrolase</keyword>
<reference evidence="9 10" key="1">
    <citation type="submission" date="2015-07" db="EMBL/GenBank/DDBJ databases">
        <authorList>
            <person name="Noorani M."/>
        </authorList>
    </citation>
    <scope>NUCLEOTIDE SEQUENCE [LARGE SCALE GENOMIC DNA]</scope>
    <source>
        <strain evidence="10">ATCC 25104 / DSM 625 / JCM 10724 / NBRC 103206 / NCIMB 11243 / YT-1</strain>
    </source>
</reference>
<evidence type="ECO:0000256" key="4">
    <source>
        <dbReference type="ARBA" id="ARBA00022723"/>
    </source>
</evidence>
<evidence type="ECO:0000313" key="9">
    <source>
        <dbReference type="EMBL" id="KOX89633.1"/>
    </source>
</evidence>
<dbReference type="GO" id="GO:0004177">
    <property type="term" value="F:aminopeptidase activity"/>
    <property type="evidence" value="ECO:0007669"/>
    <property type="project" value="UniProtKB-UniRule"/>
</dbReference>
<feature type="binding site" evidence="8">
    <location>
        <position position="231"/>
    </location>
    <ligand>
        <name>Zn(2+)</name>
        <dbReference type="ChEBI" id="CHEBI:29105"/>
        <label>1</label>
    </ligand>
</feature>
<dbReference type="InterPro" id="IPR051464">
    <property type="entry name" value="Peptidase_M42_aminopept"/>
</dbReference>
<evidence type="ECO:0000256" key="7">
    <source>
        <dbReference type="PIRSR" id="PIRSR001123-1"/>
    </source>
</evidence>
<feature type="binding site" evidence="8">
    <location>
        <position position="177"/>
    </location>
    <ligand>
        <name>Zn(2+)</name>
        <dbReference type="ChEBI" id="CHEBI:29105"/>
        <label>2</label>
    </ligand>
</feature>
<dbReference type="Proteomes" id="UP000037685">
    <property type="component" value="Unassembled WGS sequence"/>
</dbReference>
<protein>
    <submittedName>
        <fullName evidence="9">Putative aminopeptidase YsdC</fullName>
        <ecNumber evidence="9">3.4.11.-</ecNumber>
    </submittedName>
</protein>
<dbReference type="PANTHER" id="PTHR32481:SF20">
    <property type="entry name" value="AMINOPEPTIDASE YSDC"/>
    <property type="match status" value="1"/>
</dbReference>
<feature type="binding site" evidence="8">
    <location>
        <position position="318"/>
    </location>
    <ligand>
        <name>Zn(2+)</name>
        <dbReference type="ChEBI" id="CHEBI:29105"/>
        <label>2</label>
    </ligand>
</feature>
<dbReference type="SUPFAM" id="SSF53187">
    <property type="entry name" value="Zn-dependent exopeptidases"/>
    <property type="match status" value="1"/>
</dbReference>
<feature type="binding site" evidence="8">
    <location>
        <position position="65"/>
    </location>
    <ligand>
        <name>Zn(2+)</name>
        <dbReference type="ChEBI" id="CHEBI:29105"/>
        <label>1</label>
    </ligand>
</feature>
<dbReference type="SUPFAM" id="SSF101821">
    <property type="entry name" value="Aminopeptidase/glucanase lid domain"/>
    <property type="match status" value="1"/>
</dbReference>
<dbReference type="GO" id="GO:0006508">
    <property type="term" value="P:proteolysis"/>
    <property type="evidence" value="ECO:0007669"/>
    <property type="project" value="UniProtKB-KW"/>
</dbReference>
<evidence type="ECO:0000256" key="2">
    <source>
        <dbReference type="ARBA" id="ARBA00022438"/>
    </source>
</evidence>
<dbReference type="PANTHER" id="PTHR32481">
    <property type="entry name" value="AMINOPEPTIDASE"/>
    <property type="match status" value="1"/>
</dbReference>
<gene>
    <name evidence="9" type="primary">ysdC</name>
    <name evidence="9" type="ORF">BVI061214_00810</name>
</gene>
<dbReference type="Pfam" id="PF05343">
    <property type="entry name" value="Peptidase_M42"/>
    <property type="match status" value="1"/>
</dbReference>
<dbReference type="RefSeq" id="WP_053767419.1">
    <property type="nucleotide sequence ID" value="NZ_LHCI01000106.1"/>
</dbReference>
<name>A0A0N1IUA6_THEAQ</name>
<accession>A0A0N1IUA6</accession>
<evidence type="ECO:0000256" key="8">
    <source>
        <dbReference type="PIRSR" id="PIRSR001123-2"/>
    </source>
</evidence>
<evidence type="ECO:0000256" key="6">
    <source>
        <dbReference type="PIRNR" id="PIRNR001123"/>
    </source>
</evidence>
<dbReference type="Gene3D" id="3.40.630.10">
    <property type="entry name" value="Zn peptidases"/>
    <property type="match status" value="1"/>
</dbReference>
<comment type="caution">
    <text evidence="9">The sequence shown here is derived from an EMBL/GenBank/DDBJ whole genome shotgun (WGS) entry which is preliminary data.</text>
</comment>
<dbReference type="CDD" id="cd05656">
    <property type="entry name" value="M42_Frv"/>
    <property type="match status" value="1"/>
</dbReference>
<keyword evidence="4 8" id="KW-0479">Metal-binding</keyword>
<dbReference type="PATRIC" id="fig|271.14.peg.886"/>
<organism evidence="9 10">
    <name type="scientific">Thermus aquaticus</name>
    <dbReference type="NCBI Taxonomy" id="271"/>
    <lineage>
        <taxon>Bacteria</taxon>
        <taxon>Thermotogati</taxon>
        <taxon>Deinococcota</taxon>
        <taxon>Deinococci</taxon>
        <taxon>Thermales</taxon>
        <taxon>Thermaceae</taxon>
        <taxon>Thermus</taxon>
    </lineage>
</organism>
<proteinExistence type="inferred from homology"/>
<comment type="similarity">
    <text evidence="1 6">Belongs to the peptidase M42 family.</text>
</comment>
<keyword evidence="3" id="KW-0645">Protease</keyword>
<dbReference type="AlphaFoldDB" id="A0A0N1IUA6"/>
<evidence type="ECO:0000313" key="10">
    <source>
        <dbReference type="Proteomes" id="UP000037685"/>
    </source>
</evidence>
<feature type="binding site" evidence="8">
    <location>
        <position position="209"/>
    </location>
    <ligand>
        <name>Zn(2+)</name>
        <dbReference type="ChEBI" id="CHEBI:29105"/>
        <label>2</label>
    </ligand>
</feature>
<dbReference type="PIRSF" id="PIRSF001123">
    <property type="entry name" value="PepA_GA"/>
    <property type="match status" value="1"/>
</dbReference>
<dbReference type="EC" id="3.4.11.-" evidence="9"/>
<evidence type="ECO:0000256" key="1">
    <source>
        <dbReference type="ARBA" id="ARBA00006272"/>
    </source>
</evidence>